<gene>
    <name evidence="8" type="ORF">ATR_1106</name>
    <name evidence="9" type="ORF">CRU87_02655</name>
</gene>
<accession>A0AAD0QJ40</accession>
<keyword evidence="4" id="KW-0408">Iron</keyword>
<keyword evidence="5" id="KW-0411">Iron-sulfur</keyword>
<dbReference type="InterPro" id="IPR006638">
    <property type="entry name" value="Elp3/MiaA/NifB-like_rSAM"/>
</dbReference>
<dbReference type="GO" id="GO:0003824">
    <property type="term" value="F:catalytic activity"/>
    <property type="evidence" value="ECO:0007669"/>
    <property type="project" value="InterPro"/>
</dbReference>
<reference evidence="8 10" key="2">
    <citation type="submission" date="2018-07" db="EMBL/GenBank/DDBJ databases">
        <title>Complete genome of the Arcobacter trophiarum type strain LMG 25534.</title>
        <authorList>
            <person name="Miller W.G."/>
            <person name="Yee E."/>
        </authorList>
    </citation>
    <scope>NUCLEOTIDE SEQUENCE [LARGE SCALE GENOMIC DNA]</scope>
    <source>
        <strain evidence="8 10">LMG 25534</strain>
    </source>
</reference>
<evidence type="ECO:0000256" key="3">
    <source>
        <dbReference type="ARBA" id="ARBA00022723"/>
    </source>
</evidence>
<dbReference type="AlphaFoldDB" id="A0AAD0QJ40"/>
<sequence length="513" mass="59868">MNNNNSNNIDIIFTTLNSRFSHSSLSLRYLFANLKELKNSAKILEFVINSQTQTIVEEILAYKPKIVCIATYIWNATDVAEIVKYIKLISPNTIVALGGPEISHLPHRVNFEKADYFMFGEGEISVYNLCQNVLGGVRPKDKIIQAKPVEFDKIALPYDYYTDFDIKNRHIYIESSRGCPFTCEFCLSSIDSSMRYLPIDVFLAEIDKLWNRGARSYKFIDRTFNLKISYAKAILEYFLVKDEDYFLHFEVIPDNFPDELRELLKQFKAGSLQLEVGIQTLNLEVAKEINRNLRIQKIKENLAFLDNETKAHVHIDLIVGLPSETIESFSSNLDLLYSLSSGEIQIGILKKLSGTTLNRHDEIHGMVYNPNPPYDILQNNLIQFELMQDMKRFARFWDIVYNSGNFVKTSKLLFKNGKVFDNFFSFSKWLYKRSESTFKISLDRVAEYLFEYLSKDYDEELLVKTILDDVMLIEGRKIPPFLKKYKKYEKDFIQIEQSRANKRQVLRKESDEE</sequence>
<organism evidence="8 10">
    <name type="scientific">Aliarcobacter trophiarum LMG 25534</name>
    <dbReference type="NCBI Taxonomy" id="1032241"/>
    <lineage>
        <taxon>Bacteria</taxon>
        <taxon>Pseudomonadati</taxon>
        <taxon>Campylobacterota</taxon>
        <taxon>Epsilonproteobacteria</taxon>
        <taxon>Campylobacterales</taxon>
        <taxon>Arcobacteraceae</taxon>
        <taxon>Aliarcobacter</taxon>
    </lineage>
</organism>
<dbReference type="GO" id="GO:0031419">
    <property type="term" value="F:cobalamin binding"/>
    <property type="evidence" value="ECO:0007669"/>
    <property type="project" value="InterPro"/>
</dbReference>
<dbReference type="RefSeq" id="WP_115428474.1">
    <property type="nucleotide sequence ID" value="NZ_JANJGC010000002.1"/>
</dbReference>
<dbReference type="InterPro" id="IPR025288">
    <property type="entry name" value="DUF4080"/>
</dbReference>
<evidence type="ECO:0000259" key="6">
    <source>
        <dbReference type="PROSITE" id="PS51332"/>
    </source>
</evidence>
<evidence type="ECO:0000256" key="2">
    <source>
        <dbReference type="ARBA" id="ARBA00022691"/>
    </source>
</evidence>
<dbReference type="Gene3D" id="3.80.30.20">
    <property type="entry name" value="tm_1862 like domain"/>
    <property type="match status" value="1"/>
</dbReference>
<dbReference type="Pfam" id="PF04055">
    <property type="entry name" value="Radical_SAM"/>
    <property type="match status" value="1"/>
</dbReference>
<dbReference type="Gene3D" id="3.40.50.280">
    <property type="entry name" value="Cobalamin-binding domain"/>
    <property type="match status" value="1"/>
</dbReference>
<protein>
    <submittedName>
        <fullName evidence="9">B12-binding domain-containing radical SAM protein</fullName>
    </submittedName>
    <submittedName>
        <fullName evidence="8">Radical SAM domain/B12 binding domain-containing protein (DUF4080 domain)</fullName>
    </submittedName>
</protein>
<dbReference type="GO" id="GO:0046872">
    <property type="term" value="F:metal ion binding"/>
    <property type="evidence" value="ECO:0007669"/>
    <property type="project" value="UniProtKB-KW"/>
</dbReference>
<dbReference type="InterPro" id="IPR058240">
    <property type="entry name" value="rSAM_sf"/>
</dbReference>
<dbReference type="SFLD" id="SFLDS00029">
    <property type="entry name" value="Radical_SAM"/>
    <property type="match status" value="1"/>
</dbReference>
<evidence type="ECO:0000313" key="8">
    <source>
        <dbReference type="EMBL" id="AXK48969.1"/>
    </source>
</evidence>
<dbReference type="InterPro" id="IPR023404">
    <property type="entry name" value="rSAM_horseshoe"/>
</dbReference>
<evidence type="ECO:0000259" key="7">
    <source>
        <dbReference type="PROSITE" id="PS51918"/>
    </source>
</evidence>
<dbReference type="InterPro" id="IPR006158">
    <property type="entry name" value="Cobalamin-bd"/>
</dbReference>
<dbReference type="PROSITE" id="PS51332">
    <property type="entry name" value="B12_BINDING"/>
    <property type="match status" value="1"/>
</dbReference>
<dbReference type="SUPFAM" id="SSF102114">
    <property type="entry name" value="Radical SAM enzymes"/>
    <property type="match status" value="1"/>
</dbReference>
<keyword evidence="3" id="KW-0479">Metal-binding</keyword>
<feature type="domain" description="Radical SAM core" evidence="7">
    <location>
        <begin position="165"/>
        <end position="389"/>
    </location>
</feature>
<dbReference type="GO" id="GO:0051536">
    <property type="term" value="F:iron-sulfur cluster binding"/>
    <property type="evidence" value="ECO:0007669"/>
    <property type="project" value="UniProtKB-KW"/>
</dbReference>
<evidence type="ECO:0000256" key="5">
    <source>
        <dbReference type="ARBA" id="ARBA00023014"/>
    </source>
</evidence>
<dbReference type="InterPro" id="IPR051198">
    <property type="entry name" value="BchE-like"/>
</dbReference>
<dbReference type="PANTHER" id="PTHR43409">
    <property type="entry name" value="ANAEROBIC MAGNESIUM-PROTOPORPHYRIN IX MONOMETHYL ESTER CYCLASE-RELATED"/>
    <property type="match status" value="1"/>
</dbReference>
<dbReference type="SMART" id="SM00729">
    <property type="entry name" value="Elp3"/>
    <property type="match status" value="1"/>
</dbReference>
<feature type="domain" description="B12-binding" evidence="6">
    <location>
        <begin position="8"/>
        <end position="140"/>
    </location>
</feature>
<comment type="cofactor">
    <cofactor evidence="1">
        <name>[4Fe-4S] cluster</name>
        <dbReference type="ChEBI" id="CHEBI:49883"/>
    </cofactor>
</comment>
<dbReference type="Pfam" id="PF02310">
    <property type="entry name" value="B12-binding"/>
    <property type="match status" value="1"/>
</dbReference>
<reference evidence="9 11" key="1">
    <citation type="submission" date="2017-10" db="EMBL/GenBank/DDBJ databases">
        <title>Genomics of the genus Arcobacter.</title>
        <authorList>
            <person name="Perez-Cataluna A."/>
            <person name="Figueras M.J."/>
        </authorList>
    </citation>
    <scope>NUCLEOTIDE SEQUENCE [LARGE SCALE GENOMIC DNA]</scope>
    <source>
        <strain evidence="9 11">LMG 25534</strain>
    </source>
</reference>
<dbReference type="CDD" id="cd01335">
    <property type="entry name" value="Radical_SAM"/>
    <property type="match status" value="1"/>
</dbReference>
<name>A0AAD0QJ40_9BACT</name>
<dbReference type="Proteomes" id="UP000289132">
    <property type="component" value="Unassembled WGS sequence"/>
</dbReference>
<evidence type="ECO:0000256" key="1">
    <source>
        <dbReference type="ARBA" id="ARBA00001966"/>
    </source>
</evidence>
<dbReference type="EMBL" id="CP031367">
    <property type="protein sequence ID" value="AXK48969.1"/>
    <property type="molecule type" value="Genomic_DNA"/>
</dbReference>
<evidence type="ECO:0000313" key="10">
    <source>
        <dbReference type="Proteomes" id="UP000254504"/>
    </source>
</evidence>
<dbReference type="PROSITE" id="PS51918">
    <property type="entry name" value="RADICAL_SAM"/>
    <property type="match status" value="1"/>
</dbReference>
<evidence type="ECO:0000313" key="11">
    <source>
        <dbReference type="Proteomes" id="UP000289132"/>
    </source>
</evidence>
<dbReference type="KEGG" id="atp:ATR_1106"/>
<dbReference type="EMBL" id="PDKD01000002">
    <property type="protein sequence ID" value="RXJ92700.1"/>
    <property type="molecule type" value="Genomic_DNA"/>
</dbReference>
<evidence type="ECO:0000256" key="4">
    <source>
        <dbReference type="ARBA" id="ARBA00023004"/>
    </source>
</evidence>
<dbReference type="Pfam" id="PF13311">
    <property type="entry name" value="DUF4080"/>
    <property type="match status" value="1"/>
</dbReference>
<evidence type="ECO:0000313" key="9">
    <source>
        <dbReference type="EMBL" id="RXJ92700.1"/>
    </source>
</evidence>
<proteinExistence type="predicted"/>
<dbReference type="SFLD" id="SFLDG01082">
    <property type="entry name" value="B12-binding_domain_containing"/>
    <property type="match status" value="1"/>
</dbReference>
<keyword evidence="11" id="KW-1185">Reference proteome</keyword>
<dbReference type="Proteomes" id="UP000254504">
    <property type="component" value="Chromosome"/>
</dbReference>
<keyword evidence="2" id="KW-0949">S-adenosyl-L-methionine</keyword>
<dbReference type="PANTHER" id="PTHR43409:SF16">
    <property type="entry name" value="SLR0320 PROTEIN"/>
    <property type="match status" value="1"/>
</dbReference>
<dbReference type="GO" id="GO:0005829">
    <property type="term" value="C:cytosol"/>
    <property type="evidence" value="ECO:0007669"/>
    <property type="project" value="TreeGrafter"/>
</dbReference>
<dbReference type="InterPro" id="IPR007197">
    <property type="entry name" value="rSAM"/>
</dbReference>